<keyword evidence="10" id="KW-0472">Membrane</keyword>
<evidence type="ECO:0000256" key="4">
    <source>
        <dbReference type="ARBA" id="ARBA00022475"/>
    </source>
</evidence>
<protein>
    <recommendedName>
        <fullName evidence="3">histidine kinase</fullName>
        <ecNumber evidence="3">2.7.13.3</ecNumber>
    </recommendedName>
</protein>
<dbReference type="Gene3D" id="3.30.565.10">
    <property type="entry name" value="Histidine kinase-like ATPase, C-terminal domain"/>
    <property type="match status" value="1"/>
</dbReference>
<dbReference type="GO" id="GO:0005524">
    <property type="term" value="F:ATP binding"/>
    <property type="evidence" value="ECO:0007669"/>
    <property type="project" value="UniProtKB-KW"/>
</dbReference>
<dbReference type="InterPro" id="IPR050980">
    <property type="entry name" value="2C_sensor_his_kinase"/>
</dbReference>
<dbReference type="InterPro" id="IPR036097">
    <property type="entry name" value="HisK_dim/P_sf"/>
</dbReference>
<dbReference type="SUPFAM" id="SSF47384">
    <property type="entry name" value="Homodimeric domain of signal transducing histidine kinase"/>
    <property type="match status" value="1"/>
</dbReference>
<organism evidence="13 14">
    <name type="scientific">Jannaschia donghaensis</name>
    <dbReference type="NCBI Taxonomy" id="420998"/>
    <lineage>
        <taxon>Bacteria</taxon>
        <taxon>Pseudomonadati</taxon>
        <taxon>Pseudomonadota</taxon>
        <taxon>Alphaproteobacteria</taxon>
        <taxon>Rhodobacterales</taxon>
        <taxon>Roseobacteraceae</taxon>
        <taxon>Jannaschia</taxon>
    </lineage>
</organism>
<keyword evidence="5" id="KW-0597">Phosphoprotein</keyword>
<dbReference type="CDD" id="cd00082">
    <property type="entry name" value="HisKA"/>
    <property type="match status" value="1"/>
</dbReference>
<comment type="subcellular location">
    <subcellularLocation>
        <location evidence="2">Cell membrane</location>
        <topology evidence="2">Multi-pass membrane protein</topology>
    </subcellularLocation>
</comment>
<dbReference type="GO" id="GO:0000155">
    <property type="term" value="F:phosphorelay sensor kinase activity"/>
    <property type="evidence" value="ECO:0007669"/>
    <property type="project" value="InterPro"/>
</dbReference>
<dbReference type="GO" id="GO:0005886">
    <property type="term" value="C:plasma membrane"/>
    <property type="evidence" value="ECO:0007669"/>
    <property type="project" value="UniProtKB-SubCell"/>
</dbReference>
<evidence type="ECO:0000256" key="3">
    <source>
        <dbReference type="ARBA" id="ARBA00012438"/>
    </source>
</evidence>
<feature type="domain" description="HAMP" evidence="12">
    <location>
        <begin position="63"/>
        <end position="117"/>
    </location>
</feature>
<evidence type="ECO:0000313" key="13">
    <source>
        <dbReference type="EMBL" id="CTQ48084.1"/>
    </source>
</evidence>
<dbReference type="PRINTS" id="PR00344">
    <property type="entry name" value="BCTRLSENSOR"/>
</dbReference>
<dbReference type="PANTHER" id="PTHR44936:SF10">
    <property type="entry name" value="SENSOR PROTEIN RSTB"/>
    <property type="match status" value="1"/>
</dbReference>
<evidence type="ECO:0000256" key="1">
    <source>
        <dbReference type="ARBA" id="ARBA00000085"/>
    </source>
</evidence>
<comment type="catalytic activity">
    <reaction evidence="1">
        <text>ATP + protein L-histidine = ADP + protein N-phospho-L-histidine.</text>
        <dbReference type="EC" id="2.7.13.3"/>
    </reaction>
</comment>
<dbReference type="RefSeq" id="WP_055081734.1">
    <property type="nucleotide sequence ID" value="NZ_CXSU01000004.1"/>
</dbReference>
<name>A0A0M6YDR8_9RHOB</name>
<dbReference type="Pfam" id="PF00672">
    <property type="entry name" value="HAMP"/>
    <property type="match status" value="1"/>
</dbReference>
<keyword evidence="9" id="KW-0067">ATP-binding</keyword>
<keyword evidence="10" id="KW-0812">Transmembrane</keyword>
<dbReference type="SMART" id="SM00304">
    <property type="entry name" value="HAMP"/>
    <property type="match status" value="1"/>
</dbReference>
<feature type="transmembrane region" description="Helical" evidence="10">
    <location>
        <begin position="7"/>
        <end position="33"/>
    </location>
</feature>
<dbReference type="AlphaFoldDB" id="A0A0M6YDR8"/>
<evidence type="ECO:0000256" key="2">
    <source>
        <dbReference type="ARBA" id="ARBA00004651"/>
    </source>
</evidence>
<evidence type="ECO:0000259" key="11">
    <source>
        <dbReference type="PROSITE" id="PS50109"/>
    </source>
</evidence>
<dbReference type="SMART" id="SM00387">
    <property type="entry name" value="HATPase_c"/>
    <property type="match status" value="1"/>
</dbReference>
<evidence type="ECO:0000313" key="14">
    <source>
        <dbReference type="Proteomes" id="UP000049222"/>
    </source>
</evidence>
<dbReference type="EMBL" id="CXSU01000004">
    <property type="protein sequence ID" value="CTQ48084.1"/>
    <property type="molecule type" value="Genomic_DNA"/>
</dbReference>
<dbReference type="EC" id="2.7.13.3" evidence="3"/>
<evidence type="ECO:0000256" key="10">
    <source>
        <dbReference type="SAM" id="Phobius"/>
    </source>
</evidence>
<accession>A0A0M6YDR8</accession>
<keyword evidence="7" id="KW-0547">Nucleotide-binding</keyword>
<reference evidence="13 14" key="1">
    <citation type="submission" date="2015-07" db="EMBL/GenBank/DDBJ databases">
        <authorList>
            <person name="Noorani M."/>
        </authorList>
    </citation>
    <scope>NUCLEOTIDE SEQUENCE [LARGE SCALE GENOMIC DNA]</scope>
    <source>
        <strain evidence="13 14">CECT 7802</strain>
    </source>
</reference>
<dbReference type="InterPro" id="IPR004358">
    <property type="entry name" value="Sig_transdc_His_kin-like_C"/>
</dbReference>
<evidence type="ECO:0000259" key="12">
    <source>
        <dbReference type="PROSITE" id="PS50885"/>
    </source>
</evidence>
<dbReference type="InterPro" id="IPR003594">
    <property type="entry name" value="HATPase_dom"/>
</dbReference>
<evidence type="ECO:0000256" key="8">
    <source>
        <dbReference type="ARBA" id="ARBA00022777"/>
    </source>
</evidence>
<feature type="domain" description="Histidine kinase" evidence="11">
    <location>
        <begin position="125"/>
        <end position="315"/>
    </location>
</feature>
<evidence type="ECO:0000256" key="6">
    <source>
        <dbReference type="ARBA" id="ARBA00022679"/>
    </source>
</evidence>
<dbReference type="InterPro" id="IPR003661">
    <property type="entry name" value="HisK_dim/P_dom"/>
</dbReference>
<keyword evidence="6 13" id="KW-0808">Transferase</keyword>
<evidence type="ECO:0000256" key="7">
    <source>
        <dbReference type="ARBA" id="ARBA00022741"/>
    </source>
</evidence>
<keyword evidence="10" id="KW-1133">Transmembrane helix</keyword>
<dbReference type="Gene3D" id="1.10.287.130">
    <property type="match status" value="1"/>
</dbReference>
<dbReference type="OrthoDB" id="9815202at2"/>
<dbReference type="SMART" id="SM00388">
    <property type="entry name" value="HisKA"/>
    <property type="match status" value="1"/>
</dbReference>
<keyword evidence="8 13" id="KW-0418">Kinase</keyword>
<proteinExistence type="predicted"/>
<dbReference type="InterPro" id="IPR003660">
    <property type="entry name" value="HAMP_dom"/>
</dbReference>
<dbReference type="Pfam" id="PF02518">
    <property type="entry name" value="HATPase_c"/>
    <property type="match status" value="1"/>
</dbReference>
<dbReference type="PROSITE" id="PS50109">
    <property type="entry name" value="HIS_KIN"/>
    <property type="match status" value="1"/>
</dbReference>
<dbReference type="SUPFAM" id="SSF55874">
    <property type="entry name" value="ATPase domain of HSP90 chaperone/DNA topoisomerase II/histidine kinase"/>
    <property type="match status" value="1"/>
</dbReference>
<gene>
    <name evidence="13" type="primary">qseE</name>
    <name evidence="13" type="ORF">JDO7802_00085</name>
</gene>
<dbReference type="STRING" id="420998.JDO7802_00085"/>
<dbReference type="InterPro" id="IPR036890">
    <property type="entry name" value="HATPase_C_sf"/>
</dbReference>
<keyword evidence="14" id="KW-1185">Reference proteome</keyword>
<evidence type="ECO:0000256" key="9">
    <source>
        <dbReference type="ARBA" id="ARBA00022840"/>
    </source>
</evidence>
<sequence>MRRWRPSLWLVTGGALAGTLILSLLGLIALRYLAPVLGFRWAALVLALAIGALTLIPWALMQRLILGPVRALSDYAAQVRARPGHMPDPPGRYGTAELREMGKSVTDMAAVLQARETSVRAFADHVTHEVKGPVAAIRAASELLADGDLTPGDRALVAQIDVAARRIDAQLTALSDIARARGSDHRGTATLAGLGLTHDALDLRIHGGDIALPIAADGLRAILDHLLANAAHHGATRVMLTAAPGGLTVADDGTGISPGNRARVFDPFFTTRRDAGGTGMGLAIVDALMRANGGRVVSVDGGPGATFRLTWPRTGAP</sequence>
<dbReference type="PANTHER" id="PTHR44936">
    <property type="entry name" value="SENSOR PROTEIN CREC"/>
    <property type="match status" value="1"/>
</dbReference>
<feature type="transmembrane region" description="Helical" evidence="10">
    <location>
        <begin position="39"/>
        <end position="60"/>
    </location>
</feature>
<keyword evidence="4" id="KW-1003">Cell membrane</keyword>
<evidence type="ECO:0000256" key="5">
    <source>
        <dbReference type="ARBA" id="ARBA00022553"/>
    </source>
</evidence>
<dbReference type="Proteomes" id="UP000049222">
    <property type="component" value="Unassembled WGS sequence"/>
</dbReference>
<dbReference type="Pfam" id="PF00512">
    <property type="entry name" value="HisKA"/>
    <property type="match status" value="1"/>
</dbReference>
<dbReference type="PROSITE" id="PS50885">
    <property type="entry name" value="HAMP"/>
    <property type="match status" value="1"/>
</dbReference>
<dbReference type="InterPro" id="IPR005467">
    <property type="entry name" value="His_kinase_dom"/>
</dbReference>